<name>A0A7X1VNN7_9PROT</name>
<proteinExistence type="predicted"/>
<sequence length="87" mass="9438">MPDLKELQPMPESSNSPTAVSATAPARRRPQDSSNFRHDLRNALAPALLCADILSTHSDEAVQQNAQTIIDALENALKLLKNSTSSR</sequence>
<dbReference type="EMBL" id="WIPH01000022">
    <property type="protein sequence ID" value="MQR99509.1"/>
    <property type="molecule type" value="Genomic_DNA"/>
</dbReference>
<feature type="compositionally biased region" description="Basic and acidic residues" evidence="1">
    <location>
        <begin position="29"/>
        <end position="39"/>
    </location>
</feature>
<feature type="region of interest" description="Disordered" evidence="1">
    <location>
        <begin position="1"/>
        <end position="39"/>
    </location>
</feature>
<organism evidence="2 3">
    <name type="scientific">Gluconobacter aidae</name>
    <dbReference type="NCBI Taxonomy" id="2662454"/>
    <lineage>
        <taxon>Bacteria</taxon>
        <taxon>Pseudomonadati</taxon>
        <taxon>Pseudomonadota</taxon>
        <taxon>Alphaproteobacteria</taxon>
        <taxon>Acetobacterales</taxon>
        <taxon>Acetobacteraceae</taxon>
        <taxon>Gluconobacter</taxon>
    </lineage>
</organism>
<gene>
    <name evidence="2" type="ORF">GFJ39_09920</name>
</gene>
<accession>A0A7X1VNN7</accession>
<reference evidence="2 3" key="1">
    <citation type="submission" date="2019-10" db="EMBL/GenBank/DDBJ databases">
        <title>Gluconobacter aidae sp. nov., a novel species of acetic acid bacteria isolated in Thailand.</title>
        <authorList>
            <person name="Yukphan P."/>
            <person name="Charoenyingcharoen P."/>
            <person name="Malimas S."/>
            <person name="Muramatsu Y."/>
            <person name="Nakagawa Y."/>
            <person name="Tanasupawat S."/>
            <person name="Yamada Y."/>
        </authorList>
    </citation>
    <scope>NUCLEOTIDE SEQUENCE [LARGE SCALE GENOMIC DNA]</scope>
    <source>
        <strain evidence="2 3">AC10</strain>
    </source>
</reference>
<evidence type="ECO:0000313" key="2">
    <source>
        <dbReference type="EMBL" id="MQR99509.1"/>
    </source>
</evidence>
<evidence type="ECO:0000313" key="3">
    <source>
        <dbReference type="Proteomes" id="UP000432209"/>
    </source>
</evidence>
<feature type="compositionally biased region" description="Polar residues" evidence="1">
    <location>
        <begin position="11"/>
        <end position="21"/>
    </location>
</feature>
<dbReference type="AlphaFoldDB" id="A0A7X1VNN7"/>
<comment type="caution">
    <text evidence="2">The sequence shown here is derived from an EMBL/GenBank/DDBJ whole genome shotgun (WGS) entry which is preliminary data.</text>
</comment>
<protein>
    <submittedName>
        <fullName evidence="2">Uncharacterized protein</fullName>
    </submittedName>
</protein>
<keyword evidence="3" id="KW-1185">Reference proteome</keyword>
<dbReference type="Proteomes" id="UP000432209">
    <property type="component" value="Unassembled WGS sequence"/>
</dbReference>
<evidence type="ECO:0000256" key="1">
    <source>
        <dbReference type="SAM" id="MobiDB-lite"/>
    </source>
</evidence>